<dbReference type="AlphaFoldDB" id="N6UM03"/>
<feature type="non-terminal residue" evidence="2">
    <location>
        <position position="1"/>
    </location>
</feature>
<feature type="region of interest" description="Disordered" evidence="1">
    <location>
        <begin position="1"/>
        <end position="50"/>
    </location>
</feature>
<evidence type="ECO:0000313" key="2">
    <source>
        <dbReference type="EMBL" id="ENN79742.1"/>
    </source>
</evidence>
<feature type="compositionally biased region" description="Polar residues" evidence="1">
    <location>
        <begin position="24"/>
        <end position="37"/>
    </location>
</feature>
<protein>
    <submittedName>
        <fullName evidence="2">Uncharacterized protein</fullName>
    </submittedName>
</protein>
<evidence type="ECO:0000256" key="1">
    <source>
        <dbReference type="SAM" id="MobiDB-lite"/>
    </source>
</evidence>
<gene>
    <name evidence="2" type="ORF">YQE_03798</name>
</gene>
<proteinExistence type="predicted"/>
<organism evidence="2">
    <name type="scientific">Dendroctonus ponderosae</name>
    <name type="common">Mountain pine beetle</name>
    <dbReference type="NCBI Taxonomy" id="77166"/>
    <lineage>
        <taxon>Eukaryota</taxon>
        <taxon>Metazoa</taxon>
        <taxon>Ecdysozoa</taxon>
        <taxon>Arthropoda</taxon>
        <taxon>Hexapoda</taxon>
        <taxon>Insecta</taxon>
        <taxon>Pterygota</taxon>
        <taxon>Neoptera</taxon>
        <taxon>Endopterygota</taxon>
        <taxon>Coleoptera</taxon>
        <taxon>Polyphaga</taxon>
        <taxon>Cucujiformia</taxon>
        <taxon>Curculionidae</taxon>
        <taxon>Scolytinae</taxon>
        <taxon>Dendroctonus</taxon>
    </lineage>
</organism>
<dbReference type="EMBL" id="KB740648">
    <property type="protein sequence ID" value="ENN79742.1"/>
    <property type="molecule type" value="Genomic_DNA"/>
</dbReference>
<name>N6UM03_DENPD</name>
<reference evidence="2" key="1">
    <citation type="journal article" date="2013" name="Genome Biol.">
        <title>Draft genome of the mountain pine beetle, Dendroctonus ponderosae Hopkins, a major forest pest.</title>
        <authorList>
            <person name="Keeling C.I."/>
            <person name="Yuen M.M."/>
            <person name="Liao N.Y."/>
            <person name="Docking T.R."/>
            <person name="Chan S.K."/>
            <person name="Taylor G.A."/>
            <person name="Palmquist D.L."/>
            <person name="Jackman S.D."/>
            <person name="Nguyen A."/>
            <person name="Li M."/>
            <person name="Henderson H."/>
            <person name="Janes J.K."/>
            <person name="Zhao Y."/>
            <person name="Pandoh P."/>
            <person name="Moore R."/>
            <person name="Sperling F.A."/>
            <person name="Huber D.P."/>
            <person name="Birol I."/>
            <person name="Jones S.J."/>
            <person name="Bohlmann J."/>
        </authorList>
    </citation>
    <scope>NUCLEOTIDE SEQUENCE</scope>
</reference>
<sequence length="109" mass="12185">MESTSSVEKLIPDSSHNHWETSFIMPNSKSTQPLLQDSNKDEETNHTAGKLYLKGNATNVESGVALDPRLLMVPKPTTKRYPFGEENGVVQNGGYTIKYFGKKDEEIHC</sequence>
<dbReference type="HOGENOM" id="CLU_2186597_0_0_1"/>
<accession>N6UM03</accession>
<dbReference type="OrthoDB" id="73209at2759"/>